<keyword evidence="3" id="KW-1185">Reference proteome</keyword>
<sequence length="306" mass="35116">MHHPLKNASLAGAKVGELDDDQNTWGDNIVLNGLDYKSLAASAPVNAAFRVAWLGKQVPALSGSRTNSGEDFRPQPWRHLQRVFENMGHTAEAREVGIAFERKLRDIGHIGQPPQSWWSWTHPIYTYTARSLHWLYGRLTGFGYRPMQLLIWFLAFWLICAFIYWYAASQQRVFGPSNPLVFQNDAYFDCRPDRGVAWRGANPGQETPPGYYREGNWYLCDNLREEYTGFSPLAYSLDLLMPLVDLQQESDWAPLVPTPKQGYWDEFTSFGWKHFVRLVIWLEILVGWGISLLMVAIVSGLARRSE</sequence>
<evidence type="ECO:0000313" key="3">
    <source>
        <dbReference type="Proteomes" id="UP000291130"/>
    </source>
</evidence>
<dbReference type="OrthoDB" id="6865449at2"/>
<dbReference type="KEGG" id="ptk:EXN22_17055"/>
<organism evidence="2 3">
    <name type="scientific">Pseudomonas tructae</name>
    <dbReference type="NCBI Taxonomy" id="2518644"/>
    <lineage>
        <taxon>Bacteria</taxon>
        <taxon>Pseudomonadati</taxon>
        <taxon>Pseudomonadota</taxon>
        <taxon>Gammaproteobacteria</taxon>
        <taxon>Pseudomonadales</taxon>
        <taxon>Pseudomonadaceae</taxon>
        <taxon>Pseudomonas</taxon>
    </lineage>
</organism>
<dbReference type="AlphaFoldDB" id="A0A411MQF0"/>
<evidence type="ECO:0000313" key="2">
    <source>
        <dbReference type="EMBL" id="QBF29114.1"/>
    </source>
</evidence>
<keyword evidence="1" id="KW-0472">Membrane</keyword>
<gene>
    <name evidence="2" type="ORF">EXN22_17055</name>
</gene>
<protein>
    <submittedName>
        <fullName evidence="2">Membrane-associated oxidoreductase</fullName>
    </submittedName>
</protein>
<keyword evidence="1" id="KW-1133">Transmembrane helix</keyword>
<reference evidence="2 3" key="1">
    <citation type="submission" date="2019-02" db="EMBL/GenBank/DDBJ databases">
        <title>Complete genome sequence of Pseudomonas sp. SNU WT1 isolated from rainbow trout.</title>
        <authorList>
            <person name="Oh W.T."/>
            <person name="Park S.C."/>
        </authorList>
    </citation>
    <scope>NUCLEOTIDE SEQUENCE [LARGE SCALE GENOMIC DNA]</scope>
    <source>
        <strain evidence="2 3">SNU WT1</strain>
    </source>
</reference>
<accession>A0A411MQF0</accession>
<evidence type="ECO:0000256" key="1">
    <source>
        <dbReference type="SAM" id="Phobius"/>
    </source>
</evidence>
<name>A0A411MQF0_9PSED</name>
<dbReference type="EMBL" id="CP035952">
    <property type="protein sequence ID" value="QBF29114.1"/>
    <property type="molecule type" value="Genomic_DNA"/>
</dbReference>
<proteinExistence type="predicted"/>
<keyword evidence="1" id="KW-0812">Transmembrane</keyword>
<dbReference type="Proteomes" id="UP000291130">
    <property type="component" value="Chromosome"/>
</dbReference>
<feature type="transmembrane region" description="Helical" evidence="1">
    <location>
        <begin position="278"/>
        <end position="302"/>
    </location>
</feature>
<feature type="transmembrane region" description="Helical" evidence="1">
    <location>
        <begin position="149"/>
        <end position="167"/>
    </location>
</feature>